<sequence>PNKEGLHYKILNHNPSIKNQLLDSKGEFG</sequence>
<proteinExistence type="predicted"/>
<name>A0A7J9LSE3_GOSSC</name>
<evidence type="ECO:0000313" key="2">
    <source>
        <dbReference type="Proteomes" id="UP000593576"/>
    </source>
</evidence>
<dbReference type="Proteomes" id="UP000593576">
    <property type="component" value="Unassembled WGS sequence"/>
</dbReference>
<feature type="non-terminal residue" evidence="1">
    <location>
        <position position="1"/>
    </location>
</feature>
<organism evidence="1 2">
    <name type="scientific">Gossypium schwendimanii</name>
    <name type="common">Cotton</name>
    <dbReference type="NCBI Taxonomy" id="34291"/>
    <lineage>
        <taxon>Eukaryota</taxon>
        <taxon>Viridiplantae</taxon>
        <taxon>Streptophyta</taxon>
        <taxon>Embryophyta</taxon>
        <taxon>Tracheophyta</taxon>
        <taxon>Spermatophyta</taxon>
        <taxon>Magnoliopsida</taxon>
        <taxon>eudicotyledons</taxon>
        <taxon>Gunneridae</taxon>
        <taxon>Pentapetalae</taxon>
        <taxon>rosids</taxon>
        <taxon>malvids</taxon>
        <taxon>Malvales</taxon>
        <taxon>Malvaceae</taxon>
        <taxon>Malvoideae</taxon>
        <taxon>Gossypium</taxon>
    </lineage>
</organism>
<protein>
    <submittedName>
        <fullName evidence="1">Uncharacterized protein</fullName>
    </submittedName>
</protein>
<gene>
    <name evidence="1" type="ORF">Goshw_029362</name>
</gene>
<keyword evidence="2" id="KW-1185">Reference proteome</keyword>
<dbReference type="AlphaFoldDB" id="A0A7J9LSE3"/>
<reference evidence="1 2" key="1">
    <citation type="journal article" date="2019" name="Genome Biol. Evol.">
        <title>Insights into the evolution of the New World diploid cottons (Gossypium, subgenus Houzingenia) based on genome sequencing.</title>
        <authorList>
            <person name="Grover C.E."/>
            <person name="Arick M.A. 2nd"/>
            <person name="Thrash A."/>
            <person name="Conover J.L."/>
            <person name="Sanders W.S."/>
            <person name="Peterson D.G."/>
            <person name="Frelichowski J.E."/>
            <person name="Scheffler J.A."/>
            <person name="Scheffler B.E."/>
            <person name="Wendel J.F."/>
        </authorList>
    </citation>
    <scope>NUCLEOTIDE SEQUENCE [LARGE SCALE GENOMIC DNA]</scope>
    <source>
        <strain evidence="1">1</strain>
        <tissue evidence="1">Leaf</tissue>
    </source>
</reference>
<evidence type="ECO:0000313" key="1">
    <source>
        <dbReference type="EMBL" id="MBA0861591.1"/>
    </source>
</evidence>
<comment type="caution">
    <text evidence="1">The sequence shown here is derived from an EMBL/GenBank/DDBJ whole genome shotgun (WGS) entry which is preliminary data.</text>
</comment>
<dbReference type="EMBL" id="JABFAF010000007">
    <property type="protein sequence ID" value="MBA0861591.1"/>
    <property type="molecule type" value="Genomic_DNA"/>
</dbReference>
<accession>A0A7J9LSE3</accession>